<organism evidence="1">
    <name type="scientific">marine metagenome</name>
    <dbReference type="NCBI Taxonomy" id="408172"/>
    <lineage>
        <taxon>unclassified sequences</taxon>
        <taxon>metagenomes</taxon>
        <taxon>ecological metagenomes</taxon>
    </lineage>
</organism>
<feature type="non-terminal residue" evidence="1">
    <location>
        <position position="1"/>
    </location>
</feature>
<evidence type="ECO:0000313" key="1">
    <source>
        <dbReference type="EMBL" id="SVB68272.1"/>
    </source>
</evidence>
<sequence>GHGNGILASGFCQLTMGPSCMSQFPTALPPGLAFLL</sequence>
<dbReference type="AlphaFoldDB" id="A0A382G080"/>
<accession>A0A382G080</accession>
<gene>
    <name evidence="1" type="ORF">METZ01_LOCUS221126</name>
</gene>
<name>A0A382G080_9ZZZZ</name>
<dbReference type="EMBL" id="UINC01052675">
    <property type="protein sequence ID" value="SVB68272.1"/>
    <property type="molecule type" value="Genomic_DNA"/>
</dbReference>
<protein>
    <submittedName>
        <fullName evidence="1">Uncharacterized protein</fullName>
    </submittedName>
</protein>
<reference evidence="1" key="1">
    <citation type="submission" date="2018-05" db="EMBL/GenBank/DDBJ databases">
        <authorList>
            <person name="Lanie J.A."/>
            <person name="Ng W.-L."/>
            <person name="Kazmierczak K.M."/>
            <person name="Andrzejewski T.M."/>
            <person name="Davidsen T.M."/>
            <person name="Wayne K.J."/>
            <person name="Tettelin H."/>
            <person name="Glass J.I."/>
            <person name="Rusch D."/>
            <person name="Podicherti R."/>
            <person name="Tsui H.-C.T."/>
            <person name="Winkler M.E."/>
        </authorList>
    </citation>
    <scope>NUCLEOTIDE SEQUENCE</scope>
</reference>
<proteinExistence type="predicted"/>